<dbReference type="Gene3D" id="1.25.40.10">
    <property type="entry name" value="Tetratricopeptide repeat domain"/>
    <property type="match status" value="4"/>
</dbReference>
<dbReference type="NCBIfam" id="TIGR00756">
    <property type="entry name" value="PPR"/>
    <property type="match status" value="4"/>
</dbReference>
<proteinExistence type="predicted"/>
<dbReference type="GO" id="GO:0009451">
    <property type="term" value="P:RNA modification"/>
    <property type="evidence" value="ECO:0007669"/>
    <property type="project" value="InterPro"/>
</dbReference>
<dbReference type="FunFam" id="1.25.40.10:FF:001093">
    <property type="entry name" value="Pentatricopeptide repeat-containing protein At2g34400"/>
    <property type="match status" value="1"/>
</dbReference>
<name>A0AAD8NL47_TARER</name>
<reference evidence="3" key="1">
    <citation type="journal article" date="2023" name="bioRxiv">
        <title>Improved chromosome-level genome assembly for marigold (Tagetes erecta).</title>
        <authorList>
            <person name="Jiang F."/>
            <person name="Yuan L."/>
            <person name="Wang S."/>
            <person name="Wang H."/>
            <person name="Xu D."/>
            <person name="Wang A."/>
            <person name="Fan W."/>
        </authorList>
    </citation>
    <scope>NUCLEOTIDE SEQUENCE</scope>
    <source>
        <strain evidence="3">WSJ</strain>
        <tissue evidence="3">Leaf</tissue>
    </source>
</reference>
<gene>
    <name evidence="3" type="ORF">QVD17_33506</name>
</gene>
<dbReference type="PANTHER" id="PTHR47926:SF448">
    <property type="entry name" value="PENTACOTRIPEPTIDE-REPEAT REGION OF PRORP DOMAIN-CONTAINING PROTEIN"/>
    <property type="match status" value="1"/>
</dbReference>
<dbReference type="Pfam" id="PF20431">
    <property type="entry name" value="E_motif"/>
    <property type="match status" value="1"/>
</dbReference>
<dbReference type="GO" id="GO:0003723">
    <property type="term" value="F:RNA binding"/>
    <property type="evidence" value="ECO:0007669"/>
    <property type="project" value="InterPro"/>
</dbReference>
<organism evidence="3 4">
    <name type="scientific">Tagetes erecta</name>
    <name type="common">African marigold</name>
    <dbReference type="NCBI Taxonomy" id="13708"/>
    <lineage>
        <taxon>Eukaryota</taxon>
        <taxon>Viridiplantae</taxon>
        <taxon>Streptophyta</taxon>
        <taxon>Embryophyta</taxon>
        <taxon>Tracheophyta</taxon>
        <taxon>Spermatophyta</taxon>
        <taxon>Magnoliopsida</taxon>
        <taxon>eudicotyledons</taxon>
        <taxon>Gunneridae</taxon>
        <taxon>Pentapetalae</taxon>
        <taxon>asterids</taxon>
        <taxon>campanulids</taxon>
        <taxon>Asterales</taxon>
        <taxon>Asteraceae</taxon>
        <taxon>Asteroideae</taxon>
        <taxon>Heliantheae alliance</taxon>
        <taxon>Tageteae</taxon>
        <taxon>Tagetes</taxon>
    </lineage>
</organism>
<evidence type="ECO:0000256" key="2">
    <source>
        <dbReference type="PROSITE-ProRule" id="PRU00708"/>
    </source>
</evidence>
<dbReference type="Proteomes" id="UP001229421">
    <property type="component" value="Unassembled WGS sequence"/>
</dbReference>
<accession>A0AAD8NL47</accession>
<evidence type="ECO:0000256" key="1">
    <source>
        <dbReference type="ARBA" id="ARBA00022737"/>
    </source>
</evidence>
<sequence>MKDSQKRLEIEEDVWSAGRKKTNFNSHEIGHYGDGKIARMSRHNQIPLLIHSTLKWTKNYKTQSNPPPLQQKLSTNLIKAYFDNGLLKQARQLFDEMPNPDVVAWTAMVSGYTACGHYNSAWMMFNDMMRESLDRPNAFTFSSVLKACKGMKSFSCGAVGHGLAFKHGFVGGSIYVDNALLDMYASCCESMERALLVFEHIPVKNQVSWTILITGFTHRDDGLAALQVFRRMFMEESEQSPYSFSIAIRACAGIGSHIYGKQIHALVVKLGFDLNIPVMNSILDMYSKCNSLYEAQECFNEMNEKDDITWNTLIAGYAKPDPMKSLHLFLQMELQGCTPDCFTYSSVITASANLSALTCGQQIHGRIFKNGLEQNLPISNSLIDMYAKSGSIQDSRRIFSEMCSHDMVSWTSMMVAFGSHGYGTEAVELLNQMVNSGIKPDTIVFMAILSACSHAGLVDQGLSYFKLMTTKYKTSPSQEIYACVIDLLARGGRFEDAYDMICSMPFKPDESVWAAFLGACKAHGQPVVTACQELDLKPKGSGIYVTLANMYAAEGKWDDRAKMRTLVDEAGVKKVAGTSWLEVHDQVYSFVAGDGCGSQIEPVYQALRVLGRHMVEQTNVTQVGI</sequence>
<dbReference type="InterPro" id="IPR011990">
    <property type="entry name" value="TPR-like_helical_dom_sf"/>
</dbReference>
<evidence type="ECO:0000313" key="3">
    <source>
        <dbReference type="EMBL" id="KAK1412336.1"/>
    </source>
</evidence>
<dbReference type="EMBL" id="JAUHHV010000009">
    <property type="protein sequence ID" value="KAK1412336.1"/>
    <property type="molecule type" value="Genomic_DNA"/>
</dbReference>
<dbReference type="FunFam" id="1.25.40.10:FF:000196">
    <property type="entry name" value="Pentatricopeptide repeat-containing protein At4g14850"/>
    <property type="match status" value="1"/>
</dbReference>
<evidence type="ECO:0008006" key="5">
    <source>
        <dbReference type="Google" id="ProtNLM"/>
    </source>
</evidence>
<feature type="repeat" description="PPR" evidence="2">
    <location>
        <begin position="406"/>
        <end position="440"/>
    </location>
</feature>
<evidence type="ECO:0000313" key="4">
    <source>
        <dbReference type="Proteomes" id="UP001229421"/>
    </source>
</evidence>
<dbReference type="InterPro" id="IPR002885">
    <property type="entry name" value="PPR_rpt"/>
</dbReference>
<dbReference type="AlphaFoldDB" id="A0AAD8NL47"/>
<dbReference type="Pfam" id="PF13041">
    <property type="entry name" value="PPR_2"/>
    <property type="match status" value="3"/>
</dbReference>
<dbReference type="PANTHER" id="PTHR47926">
    <property type="entry name" value="PENTATRICOPEPTIDE REPEAT-CONTAINING PROTEIN"/>
    <property type="match status" value="1"/>
</dbReference>
<dbReference type="InterPro" id="IPR046848">
    <property type="entry name" value="E_motif"/>
</dbReference>
<keyword evidence="1" id="KW-0677">Repeat</keyword>
<protein>
    <recommendedName>
        <fullName evidence="5">Pentatricopeptide repeat-containing protein</fullName>
    </recommendedName>
</protein>
<feature type="repeat" description="PPR" evidence="2">
    <location>
        <begin position="101"/>
        <end position="135"/>
    </location>
</feature>
<dbReference type="Pfam" id="PF01535">
    <property type="entry name" value="PPR"/>
    <property type="match status" value="5"/>
</dbReference>
<dbReference type="PROSITE" id="PS51375">
    <property type="entry name" value="PPR"/>
    <property type="match status" value="2"/>
</dbReference>
<keyword evidence="4" id="KW-1185">Reference proteome</keyword>
<comment type="caution">
    <text evidence="3">The sequence shown here is derived from an EMBL/GenBank/DDBJ whole genome shotgun (WGS) entry which is preliminary data.</text>
</comment>
<dbReference type="InterPro" id="IPR046960">
    <property type="entry name" value="PPR_At4g14850-like_plant"/>
</dbReference>